<accession>A0A7J9SI23</accession>
<feature type="domain" description="DUF8163" evidence="3">
    <location>
        <begin position="31"/>
        <end position="173"/>
    </location>
</feature>
<proteinExistence type="predicted"/>
<dbReference type="AlphaFoldDB" id="A0A7J9SI23"/>
<reference evidence="4 5" key="1">
    <citation type="submission" date="2020-08" db="EMBL/GenBank/DDBJ databases">
        <authorList>
            <person name="Seo M.-J."/>
        </authorList>
    </citation>
    <scope>NUCLEOTIDE SEQUENCE [LARGE SCALE GENOMIC DNA]</scope>
    <source>
        <strain evidence="4 5">MBLA0160</strain>
    </source>
</reference>
<protein>
    <recommendedName>
        <fullName evidence="3">DUF8163 domain-containing protein</fullName>
    </recommendedName>
</protein>
<dbReference type="Pfam" id="PF26496">
    <property type="entry name" value="DUF8163"/>
    <property type="match status" value="1"/>
</dbReference>
<feature type="transmembrane region" description="Helical" evidence="2">
    <location>
        <begin position="69"/>
        <end position="102"/>
    </location>
</feature>
<feature type="region of interest" description="Disordered" evidence="1">
    <location>
        <begin position="173"/>
        <end position="201"/>
    </location>
</feature>
<evidence type="ECO:0000313" key="4">
    <source>
        <dbReference type="EMBL" id="MBB6646604.1"/>
    </source>
</evidence>
<name>A0A7J9SI23_9EURY</name>
<dbReference type="RefSeq" id="WP_185192968.1">
    <property type="nucleotide sequence ID" value="NZ_JACKXD010000003.1"/>
</dbReference>
<gene>
    <name evidence="4" type="ORF">H5V44_09945</name>
</gene>
<sequence>MSEQNPADDPAGGRRPYTPFVRLEGGLRRAPEFVALGLTFLGLLLQAELRGVAAGIALVVLWTRLRVEFVFAAGALLVVALGGDALTLPTGVAAAGLVGLLAIHLARTWGSVLLGVGFLAVAALAGGGVVVASREVSLAWIAAGSAAILVVASYALHRYQVVRFATIEATDAEGPTDDAAGADGSGGTTPSGDGDARSETV</sequence>
<comment type="caution">
    <text evidence="4">The sequence shown here is derived from an EMBL/GenBank/DDBJ whole genome shotgun (WGS) entry which is preliminary data.</text>
</comment>
<feature type="transmembrane region" description="Helical" evidence="2">
    <location>
        <begin position="33"/>
        <end position="63"/>
    </location>
</feature>
<keyword evidence="5" id="KW-1185">Reference proteome</keyword>
<evidence type="ECO:0000259" key="3">
    <source>
        <dbReference type="Pfam" id="PF26496"/>
    </source>
</evidence>
<evidence type="ECO:0000256" key="1">
    <source>
        <dbReference type="SAM" id="MobiDB-lite"/>
    </source>
</evidence>
<keyword evidence="2" id="KW-0812">Transmembrane</keyword>
<evidence type="ECO:0000256" key="2">
    <source>
        <dbReference type="SAM" id="Phobius"/>
    </source>
</evidence>
<organism evidence="4 5">
    <name type="scientific">Halobellus ruber</name>
    <dbReference type="NCBI Taxonomy" id="2761102"/>
    <lineage>
        <taxon>Archaea</taxon>
        <taxon>Methanobacteriati</taxon>
        <taxon>Methanobacteriota</taxon>
        <taxon>Stenosarchaea group</taxon>
        <taxon>Halobacteria</taxon>
        <taxon>Halobacteriales</taxon>
        <taxon>Haloferacaceae</taxon>
        <taxon>Halobellus</taxon>
    </lineage>
</organism>
<keyword evidence="2" id="KW-0472">Membrane</keyword>
<keyword evidence="2" id="KW-1133">Transmembrane helix</keyword>
<dbReference type="EMBL" id="JACKXD010000003">
    <property type="protein sequence ID" value="MBB6646604.1"/>
    <property type="molecule type" value="Genomic_DNA"/>
</dbReference>
<dbReference type="InterPro" id="IPR058477">
    <property type="entry name" value="DUF8163"/>
</dbReference>
<feature type="transmembrane region" description="Helical" evidence="2">
    <location>
        <begin position="138"/>
        <end position="156"/>
    </location>
</feature>
<evidence type="ECO:0000313" key="5">
    <source>
        <dbReference type="Proteomes" id="UP000546257"/>
    </source>
</evidence>
<feature type="transmembrane region" description="Helical" evidence="2">
    <location>
        <begin position="109"/>
        <end position="132"/>
    </location>
</feature>
<dbReference type="Proteomes" id="UP000546257">
    <property type="component" value="Unassembled WGS sequence"/>
</dbReference>